<dbReference type="InterPro" id="IPR029063">
    <property type="entry name" value="SAM-dependent_MTases_sf"/>
</dbReference>
<protein>
    <recommendedName>
        <fullName evidence="1">Ribosomal RNA large subunit methyltransferase J</fullName>
        <ecNumber evidence="1">2.1.1.266</ecNumber>
    </recommendedName>
    <alternativeName>
        <fullName evidence="1">23S rRNA (adenine(2030)-N6)-methyltransferase</fullName>
    </alternativeName>
    <alternativeName>
        <fullName evidence="1">23S rRNA m6A2030 methyltransferase</fullName>
    </alternativeName>
</protein>
<feature type="binding site" evidence="1">
    <location>
        <begin position="144"/>
        <end position="145"/>
    </location>
    <ligand>
        <name>S-adenosyl-L-methionine</name>
        <dbReference type="ChEBI" id="CHEBI:59789"/>
    </ligand>
</feature>
<evidence type="ECO:0000313" key="2">
    <source>
        <dbReference type="EMBL" id="AMN45610.1"/>
    </source>
</evidence>
<dbReference type="GO" id="GO:0070475">
    <property type="term" value="P:rRNA base methylation"/>
    <property type="evidence" value="ECO:0007669"/>
    <property type="project" value="UniProtKB-UniRule"/>
</dbReference>
<keyword evidence="3" id="KW-1185">Reference proteome</keyword>
<dbReference type="OrthoDB" id="9791274at2"/>
<dbReference type="GO" id="GO:0036307">
    <property type="term" value="F:23S rRNA (adenine(2030)-N(6))-methyltransferase activity"/>
    <property type="evidence" value="ECO:0007669"/>
    <property type="project" value="UniProtKB-UniRule"/>
</dbReference>
<keyword evidence="1" id="KW-0694">RNA-binding</keyword>
<dbReference type="AlphaFoldDB" id="A0A127F7T0"/>
<dbReference type="STRING" id="465721.ACG33_00520"/>
<sequence>MNYRHAFHAGNFADVHKHLVLLSLLERLQRKPKPLFYLDTHAGRGMYDLRGEAASRSGEWRHGIGRLMDLHPANEDLCRYLDAVRAVQTVPREPPARYPGSPLLAAGQLRAEDRIVLVEKQIQEAQALEEAVGRRRGLAVVCGDGYAAMKTYLPPRENRGLVMIDPPYESDGEFAGAQQALQAGLRRWPNGMFALWYPIKATPEAARLRAGLQGSGLRKLLRVELHLHPTDSPLRLNGSGLIIANPPWQFDTQILPALQDAAAALTLEAAVEPPRGIGTAATDARPASPGHHPSAVVEWLAGE</sequence>
<keyword evidence="1" id="KW-0698">rRNA processing</keyword>
<feature type="binding site" evidence="1">
    <location>
        <position position="18"/>
    </location>
    <ligand>
        <name>S-adenosyl-L-methionine</name>
        <dbReference type="ChEBI" id="CHEBI:59789"/>
    </ligand>
</feature>
<feature type="active site" description="Proton acceptor" evidence="1">
    <location>
        <position position="165"/>
    </location>
</feature>
<proteinExistence type="inferred from homology"/>
<feature type="binding site" evidence="1">
    <location>
        <position position="165"/>
    </location>
    <ligand>
        <name>S-adenosyl-L-methionine</name>
        <dbReference type="ChEBI" id="CHEBI:59789"/>
    </ligand>
</feature>
<dbReference type="EC" id="2.1.1.266" evidence="1"/>
<dbReference type="EMBL" id="CP011971">
    <property type="protein sequence ID" value="AMN45610.1"/>
    <property type="molecule type" value="Genomic_DNA"/>
</dbReference>
<comment type="similarity">
    <text evidence="1">Belongs to the RlmJ family.</text>
</comment>
<dbReference type="PATRIC" id="fig|465721.4.peg.116"/>
<dbReference type="SUPFAM" id="SSF53335">
    <property type="entry name" value="S-adenosyl-L-methionine-dependent methyltransferases"/>
    <property type="match status" value="1"/>
</dbReference>
<dbReference type="PANTHER" id="PTHR37426">
    <property type="entry name" value="RIBOSOMAL RNA LARGE SUBUNIT METHYLTRANSFERASE J"/>
    <property type="match status" value="1"/>
</dbReference>
<evidence type="ECO:0000313" key="3">
    <source>
        <dbReference type="Proteomes" id="UP000070250"/>
    </source>
</evidence>
<dbReference type="Pfam" id="PF04378">
    <property type="entry name" value="RsmJ"/>
    <property type="match status" value="1"/>
</dbReference>
<feature type="site" description="Interaction with substrate rRNA" evidence="1">
    <location>
        <position position="3"/>
    </location>
</feature>
<dbReference type="RefSeq" id="WP_066917877.1">
    <property type="nucleotide sequence ID" value="NZ_CP011971.1"/>
</dbReference>
<comment type="subunit">
    <text evidence="1">Monomer.</text>
</comment>
<comment type="function">
    <text evidence="1">Specifically methylates the adenine in position 2030 of 23S rRNA.</text>
</comment>
<dbReference type="Gene3D" id="3.40.50.150">
    <property type="entry name" value="Vaccinia Virus protein VP39"/>
    <property type="match status" value="1"/>
</dbReference>
<accession>A0A127F7T0</accession>
<comment type="catalytic activity">
    <reaction evidence="1">
        <text>adenosine(2030) in 23S rRNA + S-adenosyl-L-methionine = N(6)-methyladenosine(2030) in 23S rRNA + S-adenosyl-L-homocysteine + H(+)</text>
        <dbReference type="Rhea" id="RHEA:43736"/>
        <dbReference type="Rhea" id="RHEA-COMP:10668"/>
        <dbReference type="Rhea" id="RHEA-COMP:10669"/>
        <dbReference type="ChEBI" id="CHEBI:15378"/>
        <dbReference type="ChEBI" id="CHEBI:57856"/>
        <dbReference type="ChEBI" id="CHEBI:59789"/>
        <dbReference type="ChEBI" id="CHEBI:74411"/>
        <dbReference type="ChEBI" id="CHEBI:74449"/>
        <dbReference type="EC" id="2.1.1.266"/>
    </reaction>
</comment>
<feature type="binding site" evidence="1">
    <location>
        <position position="119"/>
    </location>
    <ligand>
        <name>S-adenosyl-L-methionine</name>
        <dbReference type="ChEBI" id="CHEBI:59789"/>
    </ligand>
</feature>
<keyword evidence="1 2" id="KW-0489">Methyltransferase</keyword>
<dbReference type="InterPro" id="IPR007473">
    <property type="entry name" value="RlmJ"/>
</dbReference>
<feature type="binding site" evidence="1">
    <location>
        <position position="41"/>
    </location>
    <ligand>
        <name>S-adenosyl-L-methionine</name>
        <dbReference type="ChEBI" id="CHEBI:59789"/>
    </ligand>
</feature>
<name>A0A127F7T0_STEDE</name>
<dbReference type="GO" id="GO:0005829">
    <property type="term" value="C:cytosol"/>
    <property type="evidence" value="ECO:0007669"/>
    <property type="project" value="TreeGrafter"/>
</dbReference>
<feature type="binding site" evidence="1">
    <location>
        <position position="101"/>
    </location>
    <ligand>
        <name>S-adenosyl-L-methionine</name>
        <dbReference type="ChEBI" id="CHEBI:59789"/>
    </ligand>
</feature>
<keyword evidence="1" id="KW-0808">Transferase</keyword>
<dbReference type="HAMAP" id="MF_00934">
    <property type="entry name" value="23SrRNA_methyltr_J"/>
    <property type="match status" value="1"/>
</dbReference>
<evidence type="ECO:0000256" key="1">
    <source>
        <dbReference type="HAMAP-Rule" id="MF_00934"/>
    </source>
</evidence>
<dbReference type="GO" id="GO:0003723">
    <property type="term" value="F:RNA binding"/>
    <property type="evidence" value="ECO:0007669"/>
    <property type="project" value="UniProtKB-UniRule"/>
</dbReference>
<organism evidence="2 3">
    <name type="scientific">Steroidobacter denitrificans</name>
    <dbReference type="NCBI Taxonomy" id="465721"/>
    <lineage>
        <taxon>Bacteria</taxon>
        <taxon>Pseudomonadati</taxon>
        <taxon>Pseudomonadota</taxon>
        <taxon>Gammaproteobacteria</taxon>
        <taxon>Steroidobacterales</taxon>
        <taxon>Steroidobacteraceae</taxon>
        <taxon>Steroidobacter</taxon>
    </lineage>
</organism>
<gene>
    <name evidence="1" type="primary">rlmJ</name>
    <name evidence="2" type="ORF">ACG33_00520</name>
</gene>
<reference evidence="2 3" key="1">
    <citation type="submission" date="2015-06" db="EMBL/GenBank/DDBJ databases">
        <title>A Comprehensive Approach to Explore the Metabolic and Phylogenetic Diversity of Bacterial Steroid Degradation in the Environment: Testosterone as an Example.</title>
        <authorList>
            <person name="Yang F.-C."/>
            <person name="Chen Y.-L."/>
            <person name="Yu C.-P."/>
            <person name="Tang S.-L."/>
            <person name="Wang P.-H."/>
            <person name="Ismail W."/>
            <person name="Wang C.-H."/>
            <person name="Yang C.-Y."/>
            <person name="Chiang Y.-R."/>
        </authorList>
    </citation>
    <scope>NUCLEOTIDE SEQUENCE [LARGE SCALE GENOMIC DNA]</scope>
    <source>
        <strain evidence="2 3">DSM 18526</strain>
    </source>
</reference>
<dbReference type="Proteomes" id="UP000070250">
    <property type="component" value="Chromosome"/>
</dbReference>
<dbReference type="PANTHER" id="PTHR37426:SF1">
    <property type="entry name" value="RIBOSOMAL RNA LARGE SUBUNIT METHYLTRANSFERASE J"/>
    <property type="match status" value="1"/>
</dbReference>
<dbReference type="KEGG" id="sdf:ACG33_00520"/>
<keyword evidence="1" id="KW-0949">S-adenosyl-L-methionine</keyword>